<dbReference type="SUPFAM" id="SSF69065">
    <property type="entry name" value="RNase III domain-like"/>
    <property type="match status" value="1"/>
</dbReference>
<evidence type="ECO:0000256" key="1">
    <source>
        <dbReference type="ARBA" id="ARBA00022801"/>
    </source>
</evidence>
<keyword evidence="2 3" id="KW-0694">RNA-binding</keyword>
<dbReference type="Pfam" id="PF14709">
    <property type="entry name" value="DND1_DSRM"/>
    <property type="match status" value="1"/>
</dbReference>
<gene>
    <name evidence="6" type="ORF">PRUPE_4G219200</name>
</gene>
<dbReference type="GO" id="GO:0006396">
    <property type="term" value="P:RNA processing"/>
    <property type="evidence" value="ECO:0007669"/>
    <property type="project" value="InterPro"/>
</dbReference>
<dbReference type="Gene3D" id="1.10.1520.10">
    <property type="entry name" value="Ribonuclease III domain"/>
    <property type="match status" value="1"/>
</dbReference>
<dbReference type="Pfam" id="PF00035">
    <property type="entry name" value="dsrm"/>
    <property type="match status" value="1"/>
</dbReference>
<keyword evidence="1" id="KW-0378">Hydrolase</keyword>
<evidence type="ECO:0000256" key="2">
    <source>
        <dbReference type="ARBA" id="ARBA00022884"/>
    </source>
</evidence>
<feature type="domain" description="RNase III" evidence="5">
    <location>
        <begin position="16"/>
        <end position="130"/>
    </location>
</feature>
<dbReference type="PANTHER" id="PTHR14950:SF49">
    <property type="entry name" value="RIBONUCLEASE 3-LIKE PROTEIN 2-RELATED"/>
    <property type="match status" value="1"/>
</dbReference>
<reference evidence="6 7" key="1">
    <citation type="journal article" date="2013" name="Nat. Genet.">
        <title>The high-quality draft genome of peach (Prunus persica) identifies unique patterns of genetic diversity, domestication and genome evolution.</title>
        <authorList>
            <consortium name="International Peach Genome Initiative"/>
            <person name="Verde I."/>
            <person name="Abbott A.G."/>
            <person name="Scalabrin S."/>
            <person name="Jung S."/>
            <person name="Shu S."/>
            <person name="Marroni F."/>
            <person name="Zhebentyayeva T."/>
            <person name="Dettori M.T."/>
            <person name="Grimwood J."/>
            <person name="Cattonaro F."/>
            <person name="Zuccolo A."/>
            <person name="Rossini L."/>
            <person name="Jenkins J."/>
            <person name="Vendramin E."/>
            <person name="Meisel L.A."/>
            <person name="Decroocq V."/>
            <person name="Sosinski B."/>
            <person name="Prochnik S."/>
            <person name="Mitros T."/>
            <person name="Policriti A."/>
            <person name="Cipriani G."/>
            <person name="Dondini L."/>
            <person name="Ficklin S."/>
            <person name="Goodstein D.M."/>
            <person name="Xuan P."/>
            <person name="Del Fabbro C."/>
            <person name="Aramini V."/>
            <person name="Copetti D."/>
            <person name="Gonzalez S."/>
            <person name="Horner D.S."/>
            <person name="Falchi R."/>
            <person name="Lucas S."/>
            <person name="Mica E."/>
            <person name="Maldonado J."/>
            <person name="Lazzari B."/>
            <person name="Bielenberg D."/>
            <person name="Pirona R."/>
            <person name="Miculan M."/>
            <person name="Barakat A."/>
            <person name="Testolin R."/>
            <person name="Stella A."/>
            <person name="Tartarini S."/>
            <person name="Tonutti P."/>
            <person name="Arus P."/>
            <person name="Orellana A."/>
            <person name="Wells C."/>
            <person name="Main D."/>
            <person name="Vizzotto G."/>
            <person name="Silva H."/>
            <person name="Salamini F."/>
            <person name="Schmutz J."/>
            <person name="Morgante M."/>
            <person name="Rokhsar D.S."/>
        </authorList>
    </citation>
    <scope>NUCLEOTIDE SEQUENCE [LARGE SCALE GENOMIC DNA]</scope>
    <source>
        <strain evidence="7">cv. Nemared</strain>
    </source>
</reference>
<dbReference type="SMART" id="SM00535">
    <property type="entry name" value="RIBOc"/>
    <property type="match status" value="1"/>
</dbReference>
<dbReference type="Proteomes" id="UP000006882">
    <property type="component" value="Chromosome G4"/>
</dbReference>
<proteinExistence type="predicted"/>
<protein>
    <recommendedName>
        <fullName evidence="8">RNase III domain-containing protein</fullName>
    </recommendedName>
</protein>
<organism evidence="6 7">
    <name type="scientific">Prunus persica</name>
    <name type="common">Peach</name>
    <name type="synonym">Amygdalus persica</name>
    <dbReference type="NCBI Taxonomy" id="3760"/>
    <lineage>
        <taxon>Eukaryota</taxon>
        <taxon>Viridiplantae</taxon>
        <taxon>Streptophyta</taxon>
        <taxon>Embryophyta</taxon>
        <taxon>Tracheophyta</taxon>
        <taxon>Spermatophyta</taxon>
        <taxon>Magnoliopsida</taxon>
        <taxon>eudicotyledons</taxon>
        <taxon>Gunneridae</taxon>
        <taxon>Pentapetalae</taxon>
        <taxon>rosids</taxon>
        <taxon>fabids</taxon>
        <taxon>Rosales</taxon>
        <taxon>Rosaceae</taxon>
        <taxon>Amygdaloideae</taxon>
        <taxon>Amygdaleae</taxon>
        <taxon>Prunus</taxon>
    </lineage>
</organism>
<sequence>MNRSVQHPSPEMGQSVSAVEQILGYNFTDKRLLEEALTHPSYTESASYQRLEFIGDAAVSLALSNYFFLSNPGVDPGTLSLLRSANVSTEKLARVAVRHGLYHHLRHNAPALLNKIFRGLLEPIVTLEDLQGQPQPVTMLFELCQKHGKHVDIKHWRDERKSIASVYVDGEFVASGSSEHKEFAKLDAAKVAVDKLSPSMGVNDESFEGVVLMDGSFHIEEAKQKLHEICDQKKWPRPIYHIEKDEGPSHEKRFMSSVKISTIDGVLYMKGDEKSRVRDADNSAASLMIRALQEYRYI</sequence>
<name>A0A251PP93_PRUPE</name>
<evidence type="ECO:0008006" key="8">
    <source>
        <dbReference type="Google" id="ProtNLM"/>
    </source>
</evidence>
<dbReference type="Gene3D" id="3.30.160.20">
    <property type="match status" value="2"/>
</dbReference>
<evidence type="ECO:0000313" key="6">
    <source>
        <dbReference type="EMBL" id="ONI13401.1"/>
    </source>
</evidence>
<dbReference type="Pfam" id="PF00636">
    <property type="entry name" value="Ribonuclease_3"/>
    <property type="match status" value="1"/>
</dbReference>
<evidence type="ECO:0000313" key="7">
    <source>
        <dbReference type="Proteomes" id="UP000006882"/>
    </source>
</evidence>
<evidence type="ECO:0000259" key="5">
    <source>
        <dbReference type="PROSITE" id="PS50142"/>
    </source>
</evidence>
<evidence type="ECO:0000259" key="4">
    <source>
        <dbReference type="PROSITE" id="PS50137"/>
    </source>
</evidence>
<dbReference type="EMBL" id="CM007654">
    <property type="protein sequence ID" value="ONI13401.1"/>
    <property type="molecule type" value="Genomic_DNA"/>
</dbReference>
<dbReference type="GO" id="GO:0003723">
    <property type="term" value="F:RNA binding"/>
    <property type="evidence" value="ECO:0007669"/>
    <property type="project" value="UniProtKB-UniRule"/>
</dbReference>
<dbReference type="Gramene" id="ONI13401">
    <property type="protein sequence ID" value="ONI13401"/>
    <property type="gene ID" value="PRUPE_4G219200"/>
</dbReference>
<feature type="domain" description="DRBM" evidence="4">
    <location>
        <begin position="135"/>
        <end position="198"/>
    </location>
</feature>
<feature type="domain" description="DRBM" evidence="4">
    <location>
        <begin position="221"/>
        <end position="294"/>
    </location>
</feature>
<dbReference type="AlphaFoldDB" id="A0A251PP93"/>
<dbReference type="InterPro" id="IPR036389">
    <property type="entry name" value="RNase_III_sf"/>
</dbReference>
<dbReference type="PROSITE" id="PS50142">
    <property type="entry name" value="RNASE_3_2"/>
    <property type="match status" value="1"/>
</dbReference>
<dbReference type="PANTHER" id="PTHR14950">
    <property type="entry name" value="DICER-RELATED"/>
    <property type="match status" value="1"/>
</dbReference>
<dbReference type="SUPFAM" id="SSF54768">
    <property type="entry name" value="dsRNA-binding domain-like"/>
    <property type="match status" value="2"/>
</dbReference>
<dbReference type="GO" id="GO:0004525">
    <property type="term" value="F:ribonuclease III activity"/>
    <property type="evidence" value="ECO:0007669"/>
    <property type="project" value="InterPro"/>
</dbReference>
<dbReference type="SMART" id="SM00358">
    <property type="entry name" value="DSRM"/>
    <property type="match status" value="2"/>
</dbReference>
<dbReference type="CDD" id="cd00593">
    <property type="entry name" value="RIBOc"/>
    <property type="match status" value="1"/>
</dbReference>
<dbReference type="PROSITE" id="PS50137">
    <property type="entry name" value="DS_RBD"/>
    <property type="match status" value="2"/>
</dbReference>
<dbReference type="InterPro" id="IPR014720">
    <property type="entry name" value="dsRBD_dom"/>
</dbReference>
<keyword evidence="7" id="KW-1185">Reference proteome</keyword>
<dbReference type="InterPro" id="IPR000999">
    <property type="entry name" value="RNase_III_dom"/>
</dbReference>
<evidence type="ECO:0000256" key="3">
    <source>
        <dbReference type="PROSITE-ProRule" id="PRU00266"/>
    </source>
</evidence>
<accession>A0A251PP93</accession>